<evidence type="ECO:0000313" key="2">
    <source>
        <dbReference type="Proteomes" id="UP000294309"/>
    </source>
</evidence>
<dbReference type="EMBL" id="CP038013">
    <property type="protein sequence ID" value="QBQ07348.1"/>
    <property type="molecule type" value="Genomic_DNA"/>
</dbReference>
<dbReference type="AlphaFoldDB" id="A0A4P7AI23"/>
<keyword evidence="2" id="KW-1185">Reference proteome</keyword>
<dbReference type="KEGG" id="sgq:SGLAD_v1c01490"/>
<protein>
    <submittedName>
        <fullName evidence="1">Uncharacterized protein</fullName>
    </submittedName>
</protein>
<sequence length="59" mass="6883">MYTSLEAKNLENTYISEINFDYSAKGWKISYKLMIDLNGNNTYDENEKSNESENSGLEY</sequence>
<reference evidence="1 2" key="1">
    <citation type="submission" date="2019-03" db="EMBL/GenBank/DDBJ databases">
        <title>Complete genome sequence of Spiroplasma gladiatoris TG-1 (DSM 22552).</title>
        <authorList>
            <person name="Lin Y.-C."/>
            <person name="Chou L."/>
            <person name="Kuo C.-H."/>
        </authorList>
    </citation>
    <scope>NUCLEOTIDE SEQUENCE [LARGE SCALE GENOMIC DNA]</scope>
    <source>
        <strain evidence="1 2">TG-1</strain>
    </source>
</reference>
<evidence type="ECO:0000313" key="1">
    <source>
        <dbReference type="EMBL" id="QBQ07348.1"/>
    </source>
</evidence>
<organism evidence="1 2">
    <name type="scientific">Spiroplasma gladiatoris</name>
    <dbReference type="NCBI Taxonomy" id="2143"/>
    <lineage>
        <taxon>Bacteria</taxon>
        <taxon>Bacillati</taxon>
        <taxon>Mycoplasmatota</taxon>
        <taxon>Mollicutes</taxon>
        <taxon>Entomoplasmatales</taxon>
        <taxon>Spiroplasmataceae</taxon>
        <taxon>Spiroplasma</taxon>
    </lineage>
</organism>
<name>A0A4P7AI23_9MOLU</name>
<dbReference type="Proteomes" id="UP000294309">
    <property type="component" value="Chromosome"/>
</dbReference>
<accession>A0A4P7AI23</accession>
<proteinExistence type="predicted"/>
<dbReference type="RefSeq" id="WP_134297149.1">
    <property type="nucleotide sequence ID" value="NZ_CP038013.1"/>
</dbReference>
<gene>
    <name evidence="1" type="ORF">SGLAD_v1c01490</name>
</gene>